<evidence type="ECO:0000313" key="2">
    <source>
        <dbReference type="Proteomes" id="UP001229421"/>
    </source>
</evidence>
<organism evidence="1 2">
    <name type="scientific">Tagetes erecta</name>
    <name type="common">African marigold</name>
    <dbReference type="NCBI Taxonomy" id="13708"/>
    <lineage>
        <taxon>Eukaryota</taxon>
        <taxon>Viridiplantae</taxon>
        <taxon>Streptophyta</taxon>
        <taxon>Embryophyta</taxon>
        <taxon>Tracheophyta</taxon>
        <taxon>Spermatophyta</taxon>
        <taxon>Magnoliopsida</taxon>
        <taxon>eudicotyledons</taxon>
        <taxon>Gunneridae</taxon>
        <taxon>Pentapetalae</taxon>
        <taxon>asterids</taxon>
        <taxon>campanulids</taxon>
        <taxon>Asterales</taxon>
        <taxon>Asteraceae</taxon>
        <taxon>Asteroideae</taxon>
        <taxon>Heliantheae alliance</taxon>
        <taxon>Tageteae</taxon>
        <taxon>Tagetes</taxon>
    </lineage>
</organism>
<keyword evidence="2" id="KW-1185">Reference proteome</keyword>
<reference evidence="1" key="1">
    <citation type="journal article" date="2023" name="bioRxiv">
        <title>Improved chromosome-level genome assembly for marigold (Tagetes erecta).</title>
        <authorList>
            <person name="Jiang F."/>
            <person name="Yuan L."/>
            <person name="Wang S."/>
            <person name="Wang H."/>
            <person name="Xu D."/>
            <person name="Wang A."/>
            <person name="Fan W."/>
        </authorList>
    </citation>
    <scope>NUCLEOTIDE SEQUENCE</scope>
    <source>
        <strain evidence="1">WSJ</strain>
        <tissue evidence="1">Leaf</tissue>
    </source>
</reference>
<name>A0AAD8NRK9_TARER</name>
<dbReference type="NCBIfam" id="TIGR01571">
    <property type="entry name" value="A_thal_Cys_rich"/>
    <property type="match status" value="1"/>
</dbReference>
<dbReference type="InterPro" id="IPR006461">
    <property type="entry name" value="PLAC_motif_containing"/>
</dbReference>
<comment type="caution">
    <text evidence="1">The sequence shown here is derived from an EMBL/GenBank/DDBJ whole genome shotgun (WGS) entry which is preliminary data.</text>
</comment>
<dbReference type="AlphaFoldDB" id="A0AAD8NRK9"/>
<proteinExistence type="predicted"/>
<dbReference type="Pfam" id="PF04749">
    <property type="entry name" value="PLAC8"/>
    <property type="match status" value="1"/>
</dbReference>
<dbReference type="EMBL" id="JAUHHV010000005">
    <property type="protein sequence ID" value="KAK1425730.1"/>
    <property type="molecule type" value="Genomic_DNA"/>
</dbReference>
<accession>A0AAD8NRK9</accession>
<dbReference type="PANTHER" id="PTHR15907">
    <property type="entry name" value="DUF614 FAMILY PROTEIN-RELATED"/>
    <property type="match status" value="1"/>
</dbReference>
<evidence type="ECO:0000313" key="1">
    <source>
        <dbReference type="EMBL" id="KAK1425730.1"/>
    </source>
</evidence>
<dbReference type="Proteomes" id="UP001229421">
    <property type="component" value="Unassembled WGS sequence"/>
</dbReference>
<protein>
    <submittedName>
        <fullName evidence="1">Uncharacterized protein</fullName>
    </submittedName>
</protein>
<gene>
    <name evidence="1" type="ORF">QVD17_21085</name>
</gene>
<sequence length="88" mass="9394">MYSSTGPTQSAVTGFPAQHVAAPSQWSTGLCDCCDDCSGCCLTFWCPCISFGRIAEIVDKGSTCWEGNLARQNQGVVMPPLGPTEMKR</sequence>